<dbReference type="EMBL" id="SJTG01000002">
    <property type="protein sequence ID" value="TCI11038.1"/>
    <property type="molecule type" value="Genomic_DNA"/>
</dbReference>
<dbReference type="Proteomes" id="UP000291822">
    <property type="component" value="Unassembled WGS sequence"/>
</dbReference>
<reference evidence="1 2" key="1">
    <citation type="submission" date="2019-02" db="EMBL/GenBank/DDBJ databases">
        <title>Dyella amyloliquefaciens sp. nov., isolated from forest soil.</title>
        <authorList>
            <person name="Gao Z.-H."/>
            <person name="Qiu L.-H."/>
        </authorList>
    </citation>
    <scope>NUCLEOTIDE SEQUENCE [LARGE SCALE GENOMIC DNA]</scope>
    <source>
        <strain evidence="1 2">KACC 12747</strain>
    </source>
</reference>
<organism evidence="1 2">
    <name type="scientific">Dyella soli</name>
    <dbReference type="NCBI Taxonomy" id="522319"/>
    <lineage>
        <taxon>Bacteria</taxon>
        <taxon>Pseudomonadati</taxon>
        <taxon>Pseudomonadota</taxon>
        <taxon>Gammaproteobacteria</taxon>
        <taxon>Lysobacterales</taxon>
        <taxon>Rhodanobacteraceae</taxon>
        <taxon>Dyella</taxon>
    </lineage>
</organism>
<name>A0A4R0YVV7_9GAMM</name>
<keyword evidence="2" id="KW-1185">Reference proteome</keyword>
<evidence type="ECO:0000313" key="2">
    <source>
        <dbReference type="Proteomes" id="UP000291822"/>
    </source>
</evidence>
<gene>
    <name evidence="1" type="ORF">EZM97_19660</name>
</gene>
<comment type="caution">
    <text evidence="1">The sequence shown here is derived from an EMBL/GenBank/DDBJ whole genome shotgun (WGS) entry which is preliminary data.</text>
</comment>
<dbReference type="AlphaFoldDB" id="A0A4R0YVV7"/>
<protein>
    <submittedName>
        <fullName evidence="1">Uncharacterized protein</fullName>
    </submittedName>
</protein>
<sequence>MAGATVAQAAEVSGSAQAVSVGTALHDKEAYMNQQYSPDTLPKNVLDLVQRSGAKPSNFKRIAIDSKIVIDKVGAAVPMSSENDSLYLNAGHGLVKHLSVSKLNGFEQATVFALSYRGFIDLRSQSVLVGAATMPAFSETTNISHFDAAMEAAHSTYSATQAYSTPGSAPVGVQYECTAGNPYPASQLNPDIAGSAHDVDCQSLNVNGIVTGTVRYSYLEQYGLAIILHTKSVNMETSKTVTSFKAE</sequence>
<dbReference type="RefSeq" id="WP_131409646.1">
    <property type="nucleotide sequence ID" value="NZ_SJTG01000002.1"/>
</dbReference>
<accession>A0A4R0YVV7</accession>
<evidence type="ECO:0000313" key="1">
    <source>
        <dbReference type="EMBL" id="TCI11038.1"/>
    </source>
</evidence>
<proteinExistence type="predicted"/>